<organism evidence="2 3">
    <name type="scientific">Umbra pygmaea</name>
    <name type="common">Eastern mudminnow</name>
    <dbReference type="NCBI Taxonomy" id="75934"/>
    <lineage>
        <taxon>Eukaryota</taxon>
        <taxon>Metazoa</taxon>
        <taxon>Chordata</taxon>
        <taxon>Craniata</taxon>
        <taxon>Vertebrata</taxon>
        <taxon>Euteleostomi</taxon>
        <taxon>Actinopterygii</taxon>
        <taxon>Neopterygii</taxon>
        <taxon>Teleostei</taxon>
        <taxon>Protacanthopterygii</taxon>
        <taxon>Esociformes</taxon>
        <taxon>Umbridae</taxon>
        <taxon>Umbra</taxon>
    </lineage>
</organism>
<keyword evidence="1" id="KW-0472">Membrane</keyword>
<keyword evidence="3" id="KW-1185">Reference proteome</keyword>
<gene>
    <name evidence="2" type="ORF">UPYG_G00069040</name>
</gene>
<proteinExistence type="predicted"/>
<evidence type="ECO:0000313" key="2">
    <source>
        <dbReference type="EMBL" id="KAL1006191.1"/>
    </source>
</evidence>
<dbReference type="Proteomes" id="UP001557470">
    <property type="component" value="Unassembled WGS sequence"/>
</dbReference>
<keyword evidence="1" id="KW-1133">Transmembrane helix</keyword>
<protein>
    <submittedName>
        <fullName evidence="2">Uncharacterized protein</fullName>
    </submittedName>
</protein>
<sequence>FQIVSGPDGKQFELPNATFTVVDHQIRADVVYSYNAADINIPSVFVEDILKVSGLVGLVTSTIAPTTTAAALTSTSMPSVTLITSLGMVNVSIRLVFNLKTLVPDKQDILNAVNKQLAIQYRTVSKVTLQNATVFNLSNTSFAIVLGFQITNFEETLGPDNTVVLTNDTLSQLQGSIQILLQSIVIQPGGKIFTFPNASFTADGNVILANVIYEFNAGDTNLPSTFLEEILKISGLLTSTVAPTTTTSTTQLPPLLLTTIFSTTSGGGFPGWALAIIIPCGIAIILIPLWILLACLLCGCCAGIRRRWHRRRSYNVQYTSRNGLF</sequence>
<dbReference type="AlphaFoldDB" id="A0ABD0XVV0"/>
<reference evidence="2 3" key="1">
    <citation type="submission" date="2024-06" db="EMBL/GenBank/DDBJ databases">
        <authorList>
            <person name="Pan Q."/>
            <person name="Wen M."/>
            <person name="Jouanno E."/>
            <person name="Zahm M."/>
            <person name="Klopp C."/>
            <person name="Cabau C."/>
            <person name="Louis A."/>
            <person name="Berthelot C."/>
            <person name="Parey E."/>
            <person name="Roest Crollius H."/>
            <person name="Montfort J."/>
            <person name="Robinson-Rechavi M."/>
            <person name="Bouchez O."/>
            <person name="Lampietro C."/>
            <person name="Lopez Roques C."/>
            <person name="Donnadieu C."/>
            <person name="Postlethwait J."/>
            <person name="Bobe J."/>
            <person name="Verreycken H."/>
            <person name="Guiguen Y."/>
        </authorList>
    </citation>
    <scope>NUCLEOTIDE SEQUENCE [LARGE SCALE GENOMIC DNA]</scope>
    <source>
        <strain evidence="2">Up_M1</strain>
        <tissue evidence="2">Testis</tissue>
    </source>
</reference>
<evidence type="ECO:0000313" key="3">
    <source>
        <dbReference type="Proteomes" id="UP001557470"/>
    </source>
</evidence>
<evidence type="ECO:0000256" key="1">
    <source>
        <dbReference type="SAM" id="Phobius"/>
    </source>
</evidence>
<keyword evidence="1" id="KW-0812">Transmembrane</keyword>
<name>A0ABD0XVV0_UMBPY</name>
<accession>A0ABD0XVV0</accession>
<feature type="transmembrane region" description="Helical" evidence="1">
    <location>
        <begin position="271"/>
        <end position="304"/>
    </location>
</feature>
<comment type="caution">
    <text evidence="2">The sequence shown here is derived from an EMBL/GenBank/DDBJ whole genome shotgun (WGS) entry which is preliminary data.</text>
</comment>
<dbReference type="EMBL" id="JAGEUA010000002">
    <property type="protein sequence ID" value="KAL1006191.1"/>
    <property type="molecule type" value="Genomic_DNA"/>
</dbReference>
<feature type="non-terminal residue" evidence="2">
    <location>
        <position position="1"/>
    </location>
</feature>